<dbReference type="EMBL" id="FOJS01000033">
    <property type="protein sequence ID" value="SFA51988.1"/>
    <property type="molecule type" value="Genomic_DNA"/>
</dbReference>
<keyword evidence="1" id="KW-1133">Transmembrane helix</keyword>
<reference evidence="3" key="1">
    <citation type="submission" date="2016-10" db="EMBL/GenBank/DDBJ databases">
        <authorList>
            <person name="Varghese N."/>
            <person name="Submissions S."/>
        </authorList>
    </citation>
    <scope>NUCLEOTIDE SEQUENCE [LARGE SCALE GENOMIC DNA]</scope>
    <source>
        <strain evidence="3">M1</strain>
    </source>
</reference>
<keyword evidence="1" id="KW-0472">Membrane</keyword>
<dbReference type="AlphaFoldDB" id="A0A1I0TJL0"/>
<keyword evidence="1" id="KW-0812">Transmembrane</keyword>
<dbReference type="Proteomes" id="UP000198650">
    <property type="component" value="Unassembled WGS sequence"/>
</dbReference>
<sequence length="76" mass="9024">MQTATPLRVYEMMLEAYCNKGIMEEQLDYLPWENVIYCVHGPTVSLQTRSTIFFIIDQLEGFSVFLILLYYLFMKI</sequence>
<evidence type="ECO:0000313" key="2">
    <source>
        <dbReference type="EMBL" id="SFA51988.1"/>
    </source>
</evidence>
<keyword evidence="3" id="KW-1185">Reference proteome</keyword>
<name>A0A1I0TJL0_9BACL</name>
<evidence type="ECO:0000256" key="1">
    <source>
        <dbReference type="SAM" id="Phobius"/>
    </source>
</evidence>
<organism evidence="2 3">
    <name type="scientific">Parageobacillus thermantarcticus</name>
    <dbReference type="NCBI Taxonomy" id="186116"/>
    <lineage>
        <taxon>Bacteria</taxon>
        <taxon>Bacillati</taxon>
        <taxon>Bacillota</taxon>
        <taxon>Bacilli</taxon>
        <taxon>Bacillales</taxon>
        <taxon>Anoxybacillaceae</taxon>
        <taxon>Parageobacillus</taxon>
    </lineage>
</organism>
<proteinExistence type="predicted"/>
<evidence type="ECO:0000313" key="3">
    <source>
        <dbReference type="Proteomes" id="UP000198650"/>
    </source>
</evidence>
<gene>
    <name evidence="2" type="ORF">SAMN05192569_103328</name>
</gene>
<feature type="transmembrane region" description="Helical" evidence="1">
    <location>
        <begin position="52"/>
        <end position="73"/>
    </location>
</feature>
<protein>
    <submittedName>
        <fullName evidence="2">Uncharacterized protein</fullName>
    </submittedName>
</protein>
<accession>A0A1I0TJL0</accession>